<proteinExistence type="predicted"/>
<dbReference type="Pfam" id="PF13377">
    <property type="entry name" value="Peripla_BP_3"/>
    <property type="match status" value="1"/>
</dbReference>
<organism evidence="5 6">
    <name type="scientific">Myceligenerans crystallogenes</name>
    <dbReference type="NCBI Taxonomy" id="316335"/>
    <lineage>
        <taxon>Bacteria</taxon>
        <taxon>Bacillati</taxon>
        <taxon>Actinomycetota</taxon>
        <taxon>Actinomycetes</taxon>
        <taxon>Micrococcales</taxon>
        <taxon>Promicromonosporaceae</taxon>
        <taxon>Myceligenerans</taxon>
    </lineage>
</organism>
<dbReference type="Proteomes" id="UP001501094">
    <property type="component" value="Unassembled WGS sequence"/>
</dbReference>
<gene>
    <name evidence="5" type="ORF">GCM10009751_29780</name>
</gene>
<keyword evidence="1" id="KW-0805">Transcription regulation</keyword>
<dbReference type="InterPro" id="IPR010982">
    <property type="entry name" value="Lambda_DNA-bd_dom_sf"/>
</dbReference>
<dbReference type="PANTHER" id="PTHR30146">
    <property type="entry name" value="LACI-RELATED TRANSCRIPTIONAL REPRESSOR"/>
    <property type="match status" value="1"/>
</dbReference>
<dbReference type="SUPFAM" id="SSF47413">
    <property type="entry name" value="lambda repressor-like DNA-binding domains"/>
    <property type="match status" value="1"/>
</dbReference>
<evidence type="ECO:0000259" key="4">
    <source>
        <dbReference type="PROSITE" id="PS50932"/>
    </source>
</evidence>
<evidence type="ECO:0000256" key="2">
    <source>
        <dbReference type="ARBA" id="ARBA00023125"/>
    </source>
</evidence>
<comment type="caution">
    <text evidence="5">The sequence shown here is derived from an EMBL/GenBank/DDBJ whole genome shotgun (WGS) entry which is preliminary data.</text>
</comment>
<name>A0ABN2NHB8_9MICO</name>
<dbReference type="RefSeq" id="WP_344104327.1">
    <property type="nucleotide sequence ID" value="NZ_BAAANL010000006.1"/>
</dbReference>
<dbReference type="Gene3D" id="3.40.50.2300">
    <property type="match status" value="2"/>
</dbReference>
<accession>A0ABN2NHB8</accession>
<dbReference type="Gene3D" id="1.10.260.40">
    <property type="entry name" value="lambda repressor-like DNA-binding domains"/>
    <property type="match status" value="1"/>
</dbReference>
<dbReference type="PROSITE" id="PS50932">
    <property type="entry name" value="HTH_LACI_2"/>
    <property type="match status" value="1"/>
</dbReference>
<evidence type="ECO:0000256" key="1">
    <source>
        <dbReference type="ARBA" id="ARBA00023015"/>
    </source>
</evidence>
<dbReference type="Pfam" id="PF00356">
    <property type="entry name" value="LacI"/>
    <property type="match status" value="1"/>
</dbReference>
<dbReference type="CDD" id="cd06267">
    <property type="entry name" value="PBP1_LacI_sugar_binding-like"/>
    <property type="match status" value="1"/>
</dbReference>
<dbReference type="InterPro" id="IPR046335">
    <property type="entry name" value="LacI/GalR-like_sensor"/>
</dbReference>
<keyword evidence="6" id="KW-1185">Reference proteome</keyword>
<sequence>MNSSRPTIVDVAARAGVSKSLVSLALRGDGGVSAATRERIVRAAAEIGYRSNALARALRQHRTMLLGVVVASLDNPYHTEVVESVERAAEPHGLSVLLAHGARKAGRMAERIDALGDLNVDGLIVVSSWAAPELLQAAARRAPVVMVGRSLEPVAGIDSVNNDDEHGAALAVDHLVAAGHERIAHLTSSTRPAGLARRAGYEAAMARHGLADRARVIERGRDEPAGPGLDAALEAGCSAIFARNDVEADDVLNHAWDRGIAVPEGLAVVGYDDSALALRARPRLTSVHQPRAEMGELAVDLLHERWAGRTTDRHEVLEPTLVIRAST</sequence>
<dbReference type="EMBL" id="BAAANL010000006">
    <property type="protein sequence ID" value="GAA1869114.1"/>
    <property type="molecule type" value="Genomic_DNA"/>
</dbReference>
<keyword evidence="3" id="KW-0804">Transcription</keyword>
<dbReference type="CDD" id="cd01392">
    <property type="entry name" value="HTH_LacI"/>
    <property type="match status" value="1"/>
</dbReference>
<keyword evidence="2" id="KW-0238">DNA-binding</keyword>
<evidence type="ECO:0000256" key="3">
    <source>
        <dbReference type="ARBA" id="ARBA00023163"/>
    </source>
</evidence>
<dbReference type="InterPro" id="IPR000843">
    <property type="entry name" value="HTH_LacI"/>
</dbReference>
<feature type="domain" description="HTH lacI-type" evidence="4">
    <location>
        <begin position="6"/>
        <end position="60"/>
    </location>
</feature>
<dbReference type="SMART" id="SM00354">
    <property type="entry name" value="HTH_LACI"/>
    <property type="match status" value="1"/>
</dbReference>
<evidence type="ECO:0000313" key="6">
    <source>
        <dbReference type="Proteomes" id="UP001501094"/>
    </source>
</evidence>
<protein>
    <submittedName>
        <fullName evidence="5">Substrate-binding domain-containing protein</fullName>
    </submittedName>
</protein>
<dbReference type="InterPro" id="IPR028082">
    <property type="entry name" value="Peripla_BP_I"/>
</dbReference>
<reference evidence="5 6" key="1">
    <citation type="journal article" date="2019" name="Int. J. Syst. Evol. Microbiol.">
        <title>The Global Catalogue of Microorganisms (GCM) 10K type strain sequencing project: providing services to taxonomists for standard genome sequencing and annotation.</title>
        <authorList>
            <consortium name="The Broad Institute Genomics Platform"/>
            <consortium name="The Broad Institute Genome Sequencing Center for Infectious Disease"/>
            <person name="Wu L."/>
            <person name="Ma J."/>
        </authorList>
    </citation>
    <scope>NUCLEOTIDE SEQUENCE [LARGE SCALE GENOMIC DNA]</scope>
    <source>
        <strain evidence="5 6">JCM 14326</strain>
    </source>
</reference>
<evidence type="ECO:0000313" key="5">
    <source>
        <dbReference type="EMBL" id="GAA1869114.1"/>
    </source>
</evidence>
<dbReference type="PANTHER" id="PTHR30146:SF109">
    <property type="entry name" value="HTH-TYPE TRANSCRIPTIONAL REGULATOR GALS"/>
    <property type="match status" value="1"/>
</dbReference>
<dbReference type="SUPFAM" id="SSF53822">
    <property type="entry name" value="Periplasmic binding protein-like I"/>
    <property type="match status" value="1"/>
</dbReference>